<feature type="binding site" description="axial binding residue" evidence="6">
    <location>
        <position position="78"/>
    </location>
    <ligand>
        <name>heme c</name>
        <dbReference type="ChEBI" id="CHEBI:61717"/>
        <label>1</label>
    </ligand>
    <ligandPart>
        <name>Fe</name>
        <dbReference type="ChEBI" id="CHEBI:18248"/>
    </ligandPart>
</feature>
<evidence type="ECO:0000313" key="9">
    <source>
        <dbReference type="EMBL" id="TGU74640.1"/>
    </source>
</evidence>
<comment type="cofactor">
    <cofactor evidence="6">
        <name>heme c</name>
        <dbReference type="ChEBI" id="CHEBI:61717"/>
    </cofactor>
    <text evidence="6">Binds 4 heme c groups covalently per monomer.</text>
</comment>
<proteinExistence type="predicted"/>
<feature type="binding site" description="axial binding residue" evidence="6">
    <location>
        <position position="54"/>
    </location>
    <ligand>
        <name>heme c</name>
        <dbReference type="ChEBI" id="CHEBI:61717"/>
        <label>3</label>
    </ligand>
    <ligandPart>
        <name>Fe</name>
        <dbReference type="ChEBI" id="CHEBI:18248"/>
    </ligandPart>
</feature>
<keyword evidence="4" id="KW-0249">Electron transport</keyword>
<dbReference type="NCBIfam" id="NF043011">
    <property type="entry name" value="CytC7_Geobact"/>
    <property type="match status" value="1"/>
</dbReference>
<dbReference type="Pfam" id="PF14522">
    <property type="entry name" value="Cytochrome_C7"/>
    <property type="match status" value="1"/>
</dbReference>
<feature type="binding site" description="axial binding residue" evidence="6">
    <location>
        <position position="92"/>
    </location>
    <ligand>
        <name>heme c</name>
        <dbReference type="ChEBI" id="CHEBI:61717"/>
        <label>1</label>
    </ligand>
    <ligandPart>
        <name>Fe</name>
        <dbReference type="ChEBI" id="CHEBI:18248"/>
    </ligandPart>
</feature>
<feature type="binding site" description="axial binding residue" evidence="6">
    <location>
        <position position="50"/>
    </location>
    <ligand>
        <name>heme c</name>
        <dbReference type="ChEBI" id="CHEBI:61717"/>
        <label>1</label>
    </ligand>
    <ligandPart>
        <name>Fe</name>
        <dbReference type="ChEBI" id="CHEBI:18248"/>
    </ligandPart>
</feature>
<dbReference type="AlphaFoldDB" id="A0A4S1CMV5"/>
<dbReference type="InterPro" id="IPR036280">
    <property type="entry name" value="Multihaem_cyt_sf"/>
</dbReference>
<dbReference type="EMBL" id="SRSC01000001">
    <property type="protein sequence ID" value="TGU74640.1"/>
    <property type="molecule type" value="Genomic_DNA"/>
</dbReference>
<feature type="domain" description="Cytochrome c7-like" evidence="8">
    <location>
        <begin position="35"/>
        <end position="93"/>
    </location>
</feature>
<keyword evidence="10" id="KW-1185">Reference proteome</keyword>
<feature type="signal peptide" evidence="7">
    <location>
        <begin position="1"/>
        <end position="20"/>
    </location>
</feature>
<dbReference type="InterPro" id="IPR053591">
    <property type="entry name" value="Cytochrome_c"/>
</dbReference>
<accession>A0A4S1CMV5</accession>
<dbReference type="SUPFAM" id="SSF48695">
    <property type="entry name" value="Multiheme cytochromes"/>
    <property type="match status" value="1"/>
</dbReference>
<organism evidence="9 10">
    <name type="scientific">Geomonas terrae</name>
    <dbReference type="NCBI Taxonomy" id="2562681"/>
    <lineage>
        <taxon>Bacteria</taxon>
        <taxon>Pseudomonadati</taxon>
        <taxon>Thermodesulfobacteriota</taxon>
        <taxon>Desulfuromonadia</taxon>
        <taxon>Geobacterales</taxon>
        <taxon>Geobacteraceae</taxon>
        <taxon>Geomonas</taxon>
    </lineage>
</organism>
<feature type="binding site" description="axial binding residue" evidence="6">
    <location>
        <position position="39"/>
    </location>
    <ligand>
        <name>heme c</name>
        <dbReference type="ChEBI" id="CHEBI:61717"/>
        <label>1</label>
    </ligand>
    <ligandPart>
        <name>Fe</name>
        <dbReference type="ChEBI" id="CHEBI:18248"/>
    </ligandPart>
</feature>
<evidence type="ECO:0000256" key="1">
    <source>
        <dbReference type="ARBA" id="ARBA00022448"/>
    </source>
</evidence>
<dbReference type="GO" id="GO:0009055">
    <property type="term" value="F:electron transfer activity"/>
    <property type="evidence" value="ECO:0007669"/>
    <property type="project" value="InterPro"/>
</dbReference>
<feature type="binding site" description="axial binding residue" evidence="6">
    <location>
        <position position="42"/>
    </location>
    <ligand>
        <name>heme c</name>
        <dbReference type="ChEBI" id="CHEBI:61717"/>
        <label>1</label>
    </ligand>
    <ligandPart>
        <name>Fe</name>
        <dbReference type="ChEBI" id="CHEBI:18248"/>
    </ligandPart>
</feature>
<dbReference type="Proteomes" id="UP000306416">
    <property type="component" value="Unassembled WGS sequence"/>
</dbReference>
<feature type="binding site" description="axial binding residue" evidence="6">
    <location>
        <position position="88"/>
    </location>
    <ligand>
        <name>heme c</name>
        <dbReference type="ChEBI" id="CHEBI:61717"/>
        <label>1</label>
    </ligand>
    <ligandPart>
        <name>Fe</name>
        <dbReference type="ChEBI" id="CHEBI:18248"/>
    </ligandPart>
</feature>
<feature type="binding site" description="axial binding residue" evidence="6">
    <location>
        <position position="91"/>
    </location>
    <ligand>
        <name>heme c</name>
        <dbReference type="ChEBI" id="CHEBI:61717"/>
        <label>1</label>
    </ligand>
    <ligandPart>
        <name>Fe</name>
        <dbReference type="ChEBI" id="CHEBI:18248"/>
    </ligandPart>
</feature>
<dbReference type="PRINTS" id="PR00609">
    <property type="entry name" value="CYTOCHROMEC3"/>
</dbReference>
<evidence type="ECO:0000259" key="8">
    <source>
        <dbReference type="Pfam" id="PF14522"/>
    </source>
</evidence>
<reference evidence="9 10" key="1">
    <citation type="submission" date="2019-04" db="EMBL/GenBank/DDBJ databases">
        <title>Geobacter oryzae sp. nov., ferric-reducing bacteria isolated from paddy soil.</title>
        <authorList>
            <person name="Xu Z."/>
            <person name="Masuda Y."/>
            <person name="Itoh H."/>
            <person name="Senoo K."/>
        </authorList>
    </citation>
    <scope>NUCLEOTIDE SEQUENCE [LARGE SCALE GENOMIC DNA]</scope>
    <source>
        <strain evidence="9 10">Red111</strain>
    </source>
</reference>
<keyword evidence="3 6" id="KW-0479">Metal-binding</keyword>
<keyword evidence="7" id="KW-0732">Signal</keyword>
<feature type="binding site" description="axial binding residue" evidence="6">
    <location>
        <position position="74"/>
    </location>
    <ligand>
        <name>heme c</name>
        <dbReference type="ChEBI" id="CHEBI:61717"/>
        <label>1</label>
    </ligand>
    <ligandPart>
        <name>Fe</name>
        <dbReference type="ChEBI" id="CHEBI:18248"/>
    </ligandPart>
</feature>
<dbReference type="Gene3D" id="3.90.10.10">
    <property type="entry name" value="Cytochrome C3"/>
    <property type="match status" value="1"/>
</dbReference>
<keyword evidence="5 6" id="KW-0408">Iron</keyword>
<evidence type="ECO:0000256" key="4">
    <source>
        <dbReference type="ARBA" id="ARBA00022982"/>
    </source>
</evidence>
<dbReference type="CDD" id="cd08168">
    <property type="entry name" value="Cytochrom_C3"/>
    <property type="match status" value="1"/>
</dbReference>
<dbReference type="InterPro" id="IPR029467">
    <property type="entry name" value="Cyt_c7-like"/>
</dbReference>
<dbReference type="GO" id="GO:0046872">
    <property type="term" value="F:metal ion binding"/>
    <property type="evidence" value="ECO:0007669"/>
    <property type="project" value="UniProtKB-KW"/>
</dbReference>
<evidence type="ECO:0000256" key="6">
    <source>
        <dbReference type="PIRSR" id="PIRSR602322-1"/>
    </source>
</evidence>
<name>A0A4S1CMV5_9BACT</name>
<feature type="chain" id="PRO_5020203625" evidence="7">
    <location>
        <begin position="21"/>
        <end position="94"/>
    </location>
</feature>
<evidence type="ECO:0000256" key="3">
    <source>
        <dbReference type="ARBA" id="ARBA00022723"/>
    </source>
</evidence>
<dbReference type="GO" id="GO:0020037">
    <property type="term" value="F:heme binding"/>
    <property type="evidence" value="ECO:0007669"/>
    <property type="project" value="InterPro"/>
</dbReference>
<feature type="binding site" description="axial binding residue" evidence="6">
    <location>
        <position position="53"/>
    </location>
    <ligand>
        <name>heme c</name>
        <dbReference type="ChEBI" id="CHEBI:61717"/>
        <label>1</label>
    </ligand>
    <ligandPart>
        <name>Fe</name>
        <dbReference type="ChEBI" id="CHEBI:18248"/>
    </ligandPart>
</feature>
<dbReference type="InterPro" id="IPR002322">
    <property type="entry name" value="Cyt_c_III"/>
</dbReference>
<evidence type="ECO:0000256" key="5">
    <source>
        <dbReference type="ARBA" id="ARBA00023004"/>
    </source>
</evidence>
<evidence type="ECO:0000256" key="2">
    <source>
        <dbReference type="ARBA" id="ARBA00022617"/>
    </source>
</evidence>
<evidence type="ECO:0000256" key="7">
    <source>
        <dbReference type="SAM" id="SignalP"/>
    </source>
</evidence>
<dbReference type="RefSeq" id="WP_135868967.1">
    <property type="nucleotide sequence ID" value="NZ_SRSC01000001.1"/>
</dbReference>
<sequence length="94" mass="10210">MRRVVAAAVLSLFCAGFAYAADEAVVVLPAKNGNVTFPHKQHKDMPEMKCTNCHETDKGGKIADLGKDWAHKTCKGCHTEKGKGPAKCNECHKK</sequence>
<feature type="binding site" description="axial binding residue" evidence="6">
    <location>
        <position position="77"/>
    </location>
    <ligand>
        <name>heme c</name>
        <dbReference type="ChEBI" id="CHEBI:61717"/>
        <label>1</label>
    </ligand>
    <ligandPart>
        <name>Fe</name>
        <dbReference type="ChEBI" id="CHEBI:18248"/>
    </ligandPart>
</feature>
<evidence type="ECO:0000313" key="10">
    <source>
        <dbReference type="Proteomes" id="UP000306416"/>
    </source>
</evidence>
<keyword evidence="1" id="KW-0813">Transport</keyword>
<comment type="caution">
    <text evidence="9">The sequence shown here is derived from an EMBL/GenBank/DDBJ whole genome shotgun (WGS) entry which is preliminary data.</text>
</comment>
<gene>
    <name evidence="9" type="ORF">E4633_04035</name>
</gene>
<keyword evidence="2 6" id="KW-0349">Heme</keyword>
<protein>
    <submittedName>
        <fullName evidence="9">Cytochrome C</fullName>
    </submittedName>
</protein>